<evidence type="ECO:0000313" key="2">
    <source>
        <dbReference type="Proteomes" id="UP000053989"/>
    </source>
</evidence>
<evidence type="ECO:0000313" key="1">
    <source>
        <dbReference type="EMBL" id="KIM51449.1"/>
    </source>
</evidence>
<dbReference type="EMBL" id="KN822257">
    <property type="protein sequence ID" value="KIM51449.1"/>
    <property type="molecule type" value="Genomic_DNA"/>
</dbReference>
<keyword evidence="2" id="KW-1185">Reference proteome</keyword>
<organism evidence="1 2">
    <name type="scientific">Scleroderma citrinum Foug A</name>
    <dbReference type="NCBI Taxonomy" id="1036808"/>
    <lineage>
        <taxon>Eukaryota</taxon>
        <taxon>Fungi</taxon>
        <taxon>Dikarya</taxon>
        <taxon>Basidiomycota</taxon>
        <taxon>Agaricomycotina</taxon>
        <taxon>Agaricomycetes</taxon>
        <taxon>Agaricomycetidae</taxon>
        <taxon>Boletales</taxon>
        <taxon>Sclerodermatineae</taxon>
        <taxon>Sclerodermataceae</taxon>
        <taxon>Scleroderma</taxon>
    </lineage>
</organism>
<reference evidence="1 2" key="1">
    <citation type="submission" date="2014-04" db="EMBL/GenBank/DDBJ databases">
        <authorList>
            <consortium name="DOE Joint Genome Institute"/>
            <person name="Kuo A."/>
            <person name="Kohler A."/>
            <person name="Nagy L.G."/>
            <person name="Floudas D."/>
            <person name="Copeland A."/>
            <person name="Barry K.W."/>
            <person name="Cichocki N."/>
            <person name="Veneault-Fourrey C."/>
            <person name="LaButti K."/>
            <person name="Lindquist E.A."/>
            <person name="Lipzen A."/>
            <person name="Lundell T."/>
            <person name="Morin E."/>
            <person name="Murat C."/>
            <person name="Sun H."/>
            <person name="Tunlid A."/>
            <person name="Henrissat B."/>
            <person name="Grigoriev I.V."/>
            <person name="Hibbett D.S."/>
            <person name="Martin F."/>
            <person name="Nordberg H.P."/>
            <person name="Cantor M.N."/>
            <person name="Hua S.X."/>
        </authorList>
    </citation>
    <scope>NUCLEOTIDE SEQUENCE [LARGE SCALE GENOMIC DNA]</scope>
    <source>
        <strain evidence="1 2">Foug A</strain>
    </source>
</reference>
<sequence length="267" mass="29370">MTDVLLALVPDAKVVPISHDGLSMTRDVATFSDVVGRLPDPVIVTDCHVYNTHPPLPWSHRHEFVFAAANIGGEKVLVIFQRRANVKTNVEECTVTAHIGKVQRYFAKYFSQSPKCTSHLTWPEGKCPNLQYLAGVAETISNSIEISISEGRFSSHQCALFARSLFGAIAASFPGYVQQQQPDSKHGSRHGLRTALGFYRKMDVDVFVMVMVALGSPRAVVSPLDEQTATHTLTESQNFPPPIEHNCLQAPSASVDIRKLQSLVAQF</sequence>
<protein>
    <submittedName>
        <fullName evidence="1">Uncharacterized protein</fullName>
    </submittedName>
</protein>
<proteinExistence type="predicted"/>
<name>A0A0C3D4U6_9AGAM</name>
<dbReference type="AlphaFoldDB" id="A0A0C3D4U6"/>
<reference evidence="2" key="2">
    <citation type="submission" date="2015-01" db="EMBL/GenBank/DDBJ databases">
        <title>Evolutionary Origins and Diversification of the Mycorrhizal Mutualists.</title>
        <authorList>
            <consortium name="DOE Joint Genome Institute"/>
            <consortium name="Mycorrhizal Genomics Consortium"/>
            <person name="Kohler A."/>
            <person name="Kuo A."/>
            <person name="Nagy L.G."/>
            <person name="Floudas D."/>
            <person name="Copeland A."/>
            <person name="Barry K.W."/>
            <person name="Cichocki N."/>
            <person name="Veneault-Fourrey C."/>
            <person name="LaButti K."/>
            <person name="Lindquist E.A."/>
            <person name="Lipzen A."/>
            <person name="Lundell T."/>
            <person name="Morin E."/>
            <person name="Murat C."/>
            <person name="Riley R."/>
            <person name="Ohm R."/>
            <person name="Sun H."/>
            <person name="Tunlid A."/>
            <person name="Henrissat B."/>
            <person name="Grigoriev I.V."/>
            <person name="Hibbett D.S."/>
            <person name="Martin F."/>
        </authorList>
    </citation>
    <scope>NUCLEOTIDE SEQUENCE [LARGE SCALE GENOMIC DNA]</scope>
    <source>
        <strain evidence="2">Foug A</strain>
    </source>
</reference>
<dbReference type="HOGENOM" id="CLU_1042662_0_0_1"/>
<dbReference type="InParanoid" id="A0A0C3D4U6"/>
<gene>
    <name evidence="1" type="ORF">SCLCIDRAFT_33436</name>
</gene>
<dbReference type="Proteomes" id="UP000053989">
    <property type="component" value="Unassembled WGS sequence"/>
</dbReference>
<accession>A0A0C3D4U6</accession>